<accession>Q2YZQ2</accession>
<evidence type="ECO:0000256" key="13">
    <source>
        <dbReference type="ARBA" id="ARBA00060881"/>
    </source>
</evidence>
<name>Q2YZQ2_9DELT</name>
<feature type="domain" description="BRCT" evidence="15">
    <location>
        <begin position="592"/>
        <end position="670"/>
    </location>
</feature>
<dbReference type="PROSITE" id="PS01055">
    <property type="entry name" value="DNA_LIGASE_N1"/>
    <property type="match status" value="1"/>
</dbReference>
<dbReference type="FunFam" id="1.10.150.20:FF:000006">
    <property type="entry name" value="DNA ligase"/>
    <property type="match status" value="1"/>
</dbReference>
<dbReference type="InterPro" id="IPR041663">
    <property type="entry name" value="DisA/LigA_HHH"/>
</dbReference>
<keyword evidence="10 14" id="KW-0520">NAD</keyword>
<dbReference type="Pfam" id="PF12826">
    <property type="entry name" value="HHH_2"/>
    <property type="match status" value="1"/>
</dbReference>
<feature type="active site" description="N6-AMP-lysine intermediate" evidence="14">
    <location>
        <position position="117"/>
    </location>
</feature>
<keyword evidence="7 14" id="KW-0227">DNA damage</keyword>
<dbReference type="NCBIfam" id="NF005932">
    <property type="entry name" value="PRK07956.1"/>
    <property type="match status" value="1"/>
</dbReference>
<dbReference type="Gene3D" id="3.30.470.30">
    <property type="entry name" value="DNA ligase/mRNA capping enzyme"/>
    <property type="match status" value="1"/>
</dbReference>
<dbReference type="PIRSF" id="PIRSF001604">
    <property type="entry name" value="LigA"/>
    <property type="match status" value="1"/>
</dbReference>
<dbReference type="SMART" id="SM00532">
    <property type="entry name" value="LIGANc"/>
    <property type="match status" value="1"/>
</dbReference>
<evidence type="ECO:0000256" key="8">
    <source>
        <dbReference type="ARBA" id="ARBA00022833"/>
    </source>
</evidence>
<feature type="binding site" evidence="14">
    <location>
        <position position="115"/>
    </location>
    <ligand>
        <name>NAD(+)</name>
        <dbReference type="ChEBI" id="CHEBI:57540"/>
    </ligand>
</feature>
<dbReference type="HAMAP" id="MF_01588">
    <property type="entry name" value="DNA_ligase_A"/>
    <property type="match status" value="1"/>
</dbReference>
<dbReference type="Gene3D" id="6.20.10.30">
    <property type="match status" value="1"/>
</dbReference>
<dbReference type="PROSITE" id="PS50172">
    <property type="entry name" value="BRCT"/>
    <property type="match status" value="1"/>
</dbReference>
<feature type="binding site" evidence="14">
    <location>
        <begin position="35"/>
        <end position="39"/>
    </location>
    <ligand>
        <name>NAD(+)</name>
        <dbReference type="ChEBI" id="CHEBI:57540"/>
    </ligand>
</feature>
<dbReference type="InterPro" id="IPR013839">
    <property type="entry name" value="DNAligase_adenylation"/>
</dbReference>
<feature type="binding site" evidence="14">
    <location>
        <position position="318"/>
    </location>
    <ligand>
        <name>NAD(+)</name>
        <dbReference type="ChEBI" id="CHEBI:57540"/>
    </ligand>
</feature>
<dbReference type="GO" id="GO:0006260">
    <property type="term" value="P:DNA replication"/>
    <property type="evidence" value="ECO:0007669"/>
    <property type="project" value="UniProtKB-KW"/>
</dbReference>
<feature type="binding site" evidence="14">
    <location>
        <position position="415"/>
    </location>
    <ligand>
        <name>Zn(2+)</name>
        <dbReference type="ChEBI" id="CHEBI:29105"/>
    </ligand>
</feature>
<evidence type="ECO:0000256" key="4">
    <source>
        <dbReference type="ARBA" id="ARBA00022598"/>
    </source>
</evidence>
<evidence type="ECO:0000256" key="7">
    <source>
        <dbReference type="ARBA" id="ARBA00022763"/>
    </source>
</evidence>
<evidence type="ECO:0000256" key="1">
    <source>
        <dbReference type="ARBA" id="ARBA00004067"/>
    </source>
</evidence>
<evidence type="ECO:0000256" key="14">
    <source>
        <dbReference type="HAMAP-Rule" id="MF_01588"/>
    </source>
</evidence>
<keyword evidence="9 14" id="KW-0460">Magnesium</keyword>
<keyword evidence="14" id="KW-0464">Manganese</keyword>
<gene>
    <name evidence="16" type="primary">lig</name>
    <name evidence="14" type="synonym">ligA</name>
</gene>
<keyword evidence="8 14" id="KW-0862">Zinc</keyword>
<keyword evidence="6 14" id="KW-0479">Metal-binding</keyword>
<dbReference type="GO" id="GO:0003677">
    <property type="term" value="F:DNA binding"/>
    <property type="evidence" value="ECO:0007669"/>
    <property type="project" value="InterPro"/>
</dbReference>
<comment type="similarity">
    <text evidence="13 14">Belongs to the NAD-dependent DNA ligase family. LigA subfamily.</text>
</comment>
<keyword evidence="11 14" id="KW-0234">DNA repair</keyword>
<evidence type="ECO:0000256" key="5">
    <source>
        <dbReference type="ARBA" id="ARBA00022705"/>
    </source>
</evidence>
<sequence length="670" mass="74402">MMDNNSAHKRIIELRQIIEYHNKRYYQQDAPEISDAEYDLLMRELHNLEAQFPDDELASSPTQRVGAAPLAKFVSFTHPSPMLSLANAFSEEEIIDFDNRLKRLASVDNISYVAEPKLDGLAVNIIYENGFFIKGATRGDGTTGEDVTQNLKTINTLPLKIKKSGETLIPSFMEVRGEVYMEKEPFEKLNQRRVKDGEEPFANPRNAAAGSLRQLDSKITARRPLSIFLYGIGNIQGMNFPTHWELLQALSVWGFPVNKLIEQAKDINACIRYFNRIGNARDTLPYDIDGVVLKVDGLALQNTLGNISRNPRWALACKFPAQQETTIIKDIIIQVGRMGTLTPVAIMEPVNVGGVMVSRATLHNEDEISKKDVRIGDAVIIQRAGDVIPEVVKVIDKNRTDRGKKFKMPSHCPECGSEVVRFEGEVAQRCVNISCPAQLKEHIRHFASRGALDIEGLGEKLSAQLFDAKLIADPADLYFLTKDKLLELDRQAEKSAQKLIDSIARSKNPPLDKFIYALGIRHVGERTAKLLAGYFGSIENLIAAKSEDLTVINEIGPEISASIVEFFHEPKNKAVMKKFEKAGVIPQKKEISHNAPLAGKAFVFTGTMERMGRNKAKDIVENMGGTVQSGVTKKTTYVVAGAEPGSKLDKANSSGIKIISEDEFLKLIGK</sequence>
<evidence type="ECO:0000256" key="12">
    <source>
        <dbReference type="ARBA" id="ARBA00034005"/>
    </source>
</evidence>
<dbReference type="FunFam" id="2.40.50.140:FF:000012">
    <property type="entry name" value="DNA ligase"/>
    <property type="match status" value="1"/>
</dbReference>
<dbReference type="Pfam" id="PF01653">
    <property type="entry name" value="DNA_ligase_aden"/>
    <property type="match status" value="1"/>
</dbReference>
<comment type="catalytic activity">
    <reaction evidence="12 14">
        <text>NAD(+) + (deoxyribonucleotide)n-3'-hydroxyl + 5'-phospho-(deoxyribonucleotide)m = (deoxyribonucleotide)n+m + AMP + beta-nicotinamide D-nucleotide.</text>
        <dbReference type="EC" id="6.5.1.2"/>
    </reaction>
</comment>
<comment type="cofactor">
    <cofactor evidence="14">
        <name>Mg(2+)</name>
        <dbReference type="ChEBI" id="CHEBI:18420"/>
    </cofactor>
    <cofactor evidence="14">
        <name>Mn(2+)</name>
        <dbReference type="ChEBI" id="CHEBI:29035"/>
    </cofactor>
</comment>
<dbReference type="PANTHER" id="PTHR23389">
    <property type="entry name" value="CHROMOSOME TRANSMISSION FIDELITY FACTOR 18"/>
    <property type="match status" value="1"/>
</dbReference>
<evidence type="ECO:0000256" key="9">
    <source>
        <dbReference type="ARBA" id="ARBA00022842"/>
    </source>
</evidence>
<comment type="function">
    <text evidence="1 14">DNA ligase that catalyzes the formation of phosphodiester linkages between 5'-phosphoryl and 3'-hydroxyl groups in double-stranded DNA using NAD as a coenzyme and as the energy source for the reaction. It is essential for DNA replication and repair of damaged DNA.</text>
</comment>
<evidence type="ECO:0000256" key="6">
    <source>
        <dbReference type="ARBA" id="ARBA00022723"/>
    </source>
</evidence>
<keyword evidence="5 14" id="KW-0235">DNA replication</keyword>
<dbReference type="GO" id="GO:0046872">
    <property type="term" value="F:metal ion binding"/>
    <property type="evidence" value="ECO:0007669"/>
    <property type="project" value="UniProtKB-KW"/>
</dbReference>
<proteinExistence type="inferred from homology"/>
<dbReference type="SUPFAM" id="SSF47781">
    <property type="entry name" value="RuvA domain 2-like"/>
    <property type="match status" value="1"/>
</dbReference>
<reference evidence="16" key="1">
    <citation type="journal article" date="2005" name="Environ. Microbiol.">
        <title>Lateral gene transfer and phylogenetic assignment of environmental fosmid clones.</title>
        <authorList>
            <person name="Nesbo C.L."/>
            <person name="Boucher Y."/>
            <person name="Dlutek M."/>
            <person name="Doolittle F.W."/>
        </authorList>
    </citation>
    <scope>NUCLEOTIDE SEQUENCE</scope>
</reference>
<dbReference type="InterPro" id="IPR010994">
    <property type="entry name" value="RuvA_2-like"/>
</dbReference>
<feature type="binding site" evidence="14">
    <location>
        <position position="412"/>
    </location>
    <ligand>
        <name>Zn(2+)</name>
        <dbReference type="ChEBI" id="CHEBI:29105"/>
    </ligand>
</feature>
<organism evidence="16">
    <name type="scientific">uncultured delta proteobacterium</name>
    <dbReference type="NCBI Taxonomy" id="34034"/>
    <lineage>
        <taxon>Bacteria</taxon>
        <taxon>Deltaproteobacteria</taxon>
        <taxon>environmental samples</taxon>
    </lineage>
</organism>
<dbReference type="GO" id="GO:0003911">
    <property type="term" value="F:DNA ligase (NAD+) activity"/>
    <property type="evidence" value="ECO:0007669"/>
    <property type="project" value="UniProtKB-UniRule"/>
</dbReference>
<feature type="binding site" evidence="14">
    <location>
        <position position="294"/>
    </location>
    <ligand>
        <name>NAD(+)</name>
        <dbReference type="ChEBI" id="CHEBI:57540"/>
    </ligand>
</feature>
<dbReference type="InterPro" id="IPR013840">
    <property type="entry name" value="DNAligase_N"/>
</dbReference>
<dbReference type="SUPFAM" id="SSF50249">
    <property type="entry name" value="Nucleic acid-binding proteins"/>
    <property type="match status" value="1"/>
</dbReference>
<dbReference type="SUPFAM" id="SSF52113">
    <property type="entry name" value="BRCT domain"/>
    <property type="match status" value="1"/>
</dbReference>
<feature type="binding site" evidence="14">
    <location>
        <position position="435"/>
    </location>
    <ligand>
        <name>Zn(2+)</name>
        <dbReference type="ChEBI" id="CHEBI:29105"/>
    </ligand>
</feature>
<dbReference type="InterPro" id="IPR004149">
    <property type="entry name" value="Znf_DNAligase_C4"/>
</dbReference>
<feature type="binding site" evidence="14">
    <location>
        <position position="178"/>
    </location>
    <ligand>
        <name>NAD(+)</name>
        <dbReference type="ChEBI" id="CHEBI:57540"/>
    </ligand>
</feature>
<dbReference type="Pfam" id="PF03120">
    <property type="entry name" value="OB_DNA_ligase"/>
    <property type="match status" value="1"/>
</dbReference>
<dbReference type="InterPro" id="IPR018239">
    <property type="entry name" value="DNA_ligase_AS"/>
</dbReference>
<dbReference type="InterPro" id="IPR003583">
    <property type="entry name" value="Hlx-hairpin-Hlx_DNA-bd_motif"/>
</dbReference>
<keyword evidence="4 14" id="KW-0436">Ligase</keyword>
<dbReference type="InterPro" id="IPR036420">
    <property type="entry name" value="BRCT_dom_sf"/>
</dbReference>
<dbReference type="SMART" id="SM00278">
    <property type="entry name" value="HhH1"/>
    <property type="match status" value="4"/>
</dbReference>
<dbReference type="AlphaFoldDB" id="Q2YZQ2"/>
<evidence type="ECO:0000256" key="10">
    <source>
        <dbReference type="ARBA" id="ARBA00023027"/>
    </source>
</evidence>
<dbReference type="EC" id="6.5.1.2" evidence="2 14"/>
<dbReference type="CDD" id="cd17748">
    <property type="entry name" value="BRCT_DNA_ligase_like"/>
    <property type="match status" value="1"/>
</dbReference>
<feature type="binding site" evidence="14">
    <location>
        <position position="430"/>
    </location>
    <ligand>
        <name>Zn(2+)</name>
        <dbReference type="ChEBI" id="CHEBI:29105"/>
    </ligand>
</feature>
<dbReference type="FunFam" id="3.30.470.30:FF:000001">
    <property type="entry name" value="DNA ligase"/>
    <property type="match status" value="1"/>
</dbReference>
<evidence type="ECO:0000256" key="2">
    <source>
        <dbReference type="ARBA" id="ARBA00012722"/>
    </source>
</evidence>
<dbReference type="SMART" id="SM00292">
    <property type="entry name" value="BRCT"/>
    <property type="match status" value="1"/>
</dbReference>
<dbReference type="InterPro" id="IPR001679">
    <property type="entry name" value="DNA_ligase"/>
</dbReference>
<dbReference type="FunFam" id="1.10.150.20:FF:000007">
    <property type="entry name" value="DNA ligase"/>
    <property type="match status" value="1"/>
</dbReference>
<dbReference type="Gene3D" id="1.10.287.610">
    <property type="entry name" value="Helix hairpin bin"/>
    <property type="match status" value="1"/>
</dbReference>
<dbReference type="EMBL" id="AJ937768">
    <property type="protein sequence ID" value="CAI78646.1"/>
    <property type="molecule type" value="Genomic_DNA"/>
</dbReference>
<dbReference type="SUPFAM" id="SSF56091">
    <property type="entry name" value="DNA ligase/mRNA capping enzyme, catalytic domain"/>
    <property type="match status" value="1"/>
</dbReference>
<dbReference type="Pfam" id="PF00533">
    <property type="entry name" value="BRCT"/>
    <property type="match status" value="1"/>
</dbReference>
<dbReference type="Gene3D" id="3.40.50.10190">
    <property type="entry name" value="BRCT domain"/>
    <property type="match status" value="1"/>
</dbReference>
<feature type="binding site" evidence="14">
    <location>
        <begin position="84"/>
        <end position="85"/>
    </location>
    <ligand>
        <name>NAD(+)</name>
        <dbReference type="ChEBI" id="CHEBI:57540"/>
    </ligand>
</feature>
<dbReference type="InterPro" id="IPR004150">
    <property type="entry name" value="NAD_DNA_ligase_OB"/>
</dbReference>
<dbReference type="Gene3D" id="1.10.150.20">
    <property type="entry name" value="5' to 3' exonuclease, C-terminal subdomain"/>
    <property type="match status" value="2"/>
</dbReference>
<feature type="binding site" evidence="14">
    <location>
        <position position="138"/>
    </location>
    <ligand>
        <name>NAD(+)</name>
        <dbReference type="ChEBI" id="CHEBI:57540"/>
    </ligand>
</feature>
<dbReference type="Gene3D" id="2.40.50.140">
    <property type="entry name" value="Nucleic acid-binding proteins"/>
    <property type="match status" value="1"/>
</dbReference>
<protein>
    <recommendedName>
        <fullName evidence="3 14">DNA ligase</fullName>
        <ecNumber evidence="2 14">6.5.1.2</ecNumber>
    </recommendedName>
    <alternativeName>
        <fullName evidence="14">Polydeoxyribonucleotide synthase [NAD(+)]</fullName>
    </alternativeName>
</protein>
<evidence type="ECO:0000313" key="16">
    <source>
        <dbReference type="EMBL" id="CAI78646.1"/>
    </source>
</evidence>
<evidence type="ECO:0000256" key="3">
    <source>
        <dbReference type="ARBA" id="ARBA00013308"/>
    </source>
</evidence>
<dbReference type="InterPro" id="IPR012340">
    <property type="entry name" value="NA-bd_OB-fold"/>
</dbReference>
<evidence type="ECO:0000259" key="15">
    <source>
        <dbReference type="PROSITE" id="PS50172"/>
    </source>
</evidence>
<evidence type="ECO:0000256" key="11">
    <source>
        <dbReference type="ARBA" id="ARBA00023204"/>
    </source>
</evidence>
<dbReference type="PANTHER" id="PTHR23389:SF9">
    <property type="entry name" value="DNA LIGASE"/>
    <property type="match status" value="1"/>
</dbReference>
<dbReference type="GO" id="GO:0005829">
    <property type="term" value="C:cytosol"/>
    <property type="evidence" value="ECO:0007669"/>
    <property type="project" value="TreeGrafter"/>
</dbReference>
<dbReference type="GO" id="GO:0006281">
    <property type="term" value="P:DNA repair"/>
    <property type="evidence" value="ECO:0007669"/>
    <property type="project" value="UniProtKB-KW"/>
</dbReference>
<dbReference type="NCBIfam" id="TIGR00575">
    <property type="entry name" value="dnlj"/>
    <property type="match status" value="1"/>
</dbReference>
<dbReference type="CDD" id="cd00114">
    <property type="entry name" value="LIGANc"/>
    <property type="match status" value="1"/>
</dbReference>
<dbReference type="InterPro" id="IPR001357">
    <property type="entry name" value="BRCT_dom"/>
</dbReference>
<dbReference type="Pfam" id="PF03119">
    <property type="entry name" value="DNA_ligase_ZBD"/>
    <property type="match status" value="1"/>
</dbReference>